<name>A0A9N8ZB94_9GLOM</name>
<dbReference type="InterPro" id="IPR016087">
    <property type="entry name" value="Chalcone_isomerase"/>
</dbReference>
<dbReference type="Pfam" id="PF16035">
    <property type="entry name" value="Chalcone_2"/>
    <property type="match status" value="1"/>
</dbReference>
<dbReference type="InterPro" id="IPR036298">
    <property type="entry name" value="Chalcone_isomerase_sf"/>
</dbReference>
<evidence type="ECO:0000259" key="1">
    <source>
        <dbReference type="Pfam" id="PF16035"/>
    </source>
</evidence>
<feature type="domain" description="Chalcone isomerase" evidence="1">
    <location>
        <begin position="104"/>
        <end position="279"/>
    </location>
</feature>
<reference evidence="2" key="1">
    <citation type="submission" date="2021-06" db="EMBL/GenBank/DDBJ databases">
        <authorList>
            <person name="Kallberg Y."/>
            <person name="Tangrot J."/>
            <person name="Rosling A."/>
        </authorList>
    </citation>
    <scope>NUCLEOTIDE SEQUENCE</scope>
    <source>
        <strain evidence="2">BR232B</strain>
    </source>
</reference>
<accession>A0A9N8ZB94</accession>
<dbReference type="OrthoDB" id="18193at2759"/>
<evidence type="ECO:0000313" key="2">
    <source>
        <dbReference type="EMBL" id="CAG8486919.1"/>
    </source>
</evidence>
<evidence type="ECO:0000313" key="3">
    <source>
        <dbReference type="Proteomes" id="UP000789739"/>
    </source>
</evidence>
<dbReference type="InterPro" id="IPR016088">
    <property type="entry name" value="Chalcone_isomerase_3-sand"/>
</dbReference>
<gene>
    <name evidence="2" type="ORF">PBRASI_LOCUS1883</name>
</gene>
<comment type="caution">
    <text evidence="2">The sequence shown here is derived from an EMBL/GenBank/DDBJ whole genome shotgun (WGS) entry which is preliminary data.</text>
</comment>
<dbReference type="Gene3D" id="1.10.890.20">
    <property type="match status" value="1"/>
</dbReference>
<organism evidence="2 3">
    <name type="scientific">Paraglomus brasilianum</name>
    <dbReference type="NCBI Taxonomy" id="144538"/>
    <lineage>
        <taxon>Eukaryota</taxon>
        <taxon>Fungi</taxon>
        <taxon>Fungi incertae sedis</taxon>
        <taxon>Mucoromycota</taxon>
        <taxon>Glomeromycotina</taxon>
        <taxon>Glomeromycetes</taxon>
        <taxon>Paraglomerales</taxon>
        <taxon>Paraglomeraceae</taxon>
        <taxon>Paraglomus</taxon>
    </lineage>
</organism>
<protein>
    <submittedName>
        <fullName evidence="2">10857_t:CDS:1</fullName>
    </submittedName>
</protein>
<keyword evidence="3" id="KW-1185">Reference proteome</keyword>
<proteinExistence type="predicted"/>
<sequence>MSMYVRQVFRLGLFRHSYSFIFSQTVRATPSPLLSLSLSPFSATGNKRAAKNLLASVAGTTVAYWYLQSNVVLADAPSSEHNFIEDPDSKVLFPRCITLCDGTKARVIGLGVRTVSFLSIKVYVVGLYIADNDIKTLRKWKDYDKEKFLSADDESIPLAFVDQPVEIAIRVVPVRDTNGQHLRDGFTRAVLARMEKTDLSVDETKEILEALTSFKALFPKSSFKAGTALVLTKQKDGSLKMEYQDKQLGIVNNSWLAKNLIMAYLAAKSPISEKAKISIANGLEEFLES</sequence>
<dbReference type="PANTHER" id="PTHR47284:SF3">
    <property type="entry name" value="FATTY-ACID-BINDING PROTEIN 2"/>
    <property type="match status" value="1"/>
</dbReference>
<dbReference type="SUPFAM" id="SSF54626">
    <property type="entry name" value="Chalcone isomerase"/>
    <property type="match status" value="1"/>
</dbReference>
<dbReference type="GO" id="GO:0016872">
    <property type="term" value="F:intramolecular lyase activity"/>
    <property type="evidence" value="ECO:0007669"/>
    <property type="project" value="InterPro"/>
</dbReference>
<dbReference type="Proteomes" id="UP000789739">
    <property type="component" value="Unassembled WGS sequence"/>
</dbReference>
<dbReference type="Gene3D" id="3.50.70.10">
    <property type="match status" value="1"/>
</dbReference>
<dbReference type="EMBL" id="CAJVPI010000134">
    <property type="protein sequence ID" value="CAG8486919.1"/>
    <property type="molecule type" value="Genomic_DNA"/>
</dbReference>
<dbReference type="InterPro" id="IPR016089">
    <property type="entry name" value="Chalcone_isomerase_bundle_sf"/>
</dbReference>
<dbReference type="PANTHER" id="PTHR47284">
    <property type="entry name" value="FATTY-ACID-BINDING PROTEIN 2"/>
    <property type="match status" value="1"/>
</dbReference>
<dbReference type="AlphaFoldDB" id="A0A9N8ZB94"/>